<dbReference type="Proteomes" id="UP000438106">
    <property type="component" value="Unassembled WGS sequence"/>
</dbReference>
<evidence type="ECO:0000313" key="2">
    <source>
        <dbReference type="Proteomes" id="UP000438106"/>
    </source>
</evidence>
<dbReference type="AlphaFoldDB" id="A0A7X3K285"/>
<dbReference type="RefSeq" id="WP_157288988.1">
    <property type="nucleotide sequence ID" value="NZ_WQRF01000001.1"/>
</dbReference>
<protein>
    <submittedName>
        <fullName evidence="1">Uncharacterized protein</fullName>
    </submittedName>
</protein>
<accession>A0A7X3K285</accession>
<proteinExistence type="predicted"/>
<comment type="caution">
    <text evidence="1">The sequence shown here is derived from an EMBL/GenBank/DDBJ whole genome shotgun (WGS) entry which is preliminary data.</text>
</comment>
<reference evidence="1 2" key="1">
    <citation type="submission" date="2019-12" db="EMBL/GenBank/DDBJ databases">
        <title>Devosia maris sp. nov., isolated from the deep seawater.</title>
        <authorList>
            <person name="Liu Y."/>
        </authorList>
    </citation>
    <scope>NUCLEOTIDE SEQUENCE [LARGE SCALE GENOMIC DNA]</scope>
    <source>
        <strain evidence="1 2">L53-10-65</strain>
    </source>
</reference>
<keyword evidence="2" id="KW-1185">Reference proteome</keyword>
<dbReference type="EMBL" id="WQRF01000001">
    <property type="protein sequence ID" value="MVS97896.1"/>
    <property type="molecule type" value="Genomic_DNA"/>
</dbReference>
<evidence type="ECO:0000313" key="1">
    <source>
        <dbReference type="EMBL" id="MVS97896.1"/>
    </source>
</evidence>
<sequence>MTHWRATSRNPHEKSTAAFLMAGHERLAHQEGPALPLWIPPQDLESVEPSAKRYWALQNPALRQAENVRRATATAMVDKIVRPELAGSYDHPHVEAVINHLMQLQRVALKSFYDVIDEMPSPPGIQPANAIIYFTKSALRAQHAGKTENALDELTAKLLSRGIPVGEANNYGVNRNHVRRAEKAFLNSLLRIVNRFDEAHQNAVLKAHFGYWRERVAVLLEIEAKASVVQRFRGLSGKALVDAIDRHPGMLTTYLRHTGAEAA</sequence>
<gene>
    <name evidence="1" type="ORF">GO014_02470</name>
</gene>
<organism evidence="1 2">
    <name type="scientific">Devosia marina</name>
    <dbReference type="NCBI Taxonomy" id="2683198"/>
    <lineage>
        <taxon>Bacteria</taxon>
        <taxon>Pseudomonadati</taxon>
        <taxon>Pseudomonadota</taxon>
        <taxon>Alphaproteobacteria</taxon>
        <taxon>Hyphomicrobiales</taxon>
        <taxon>Devosiaceae</taxon>
        <taxon>Devosia</taxon>
    </lineage>
</organism>
<name>A0A7X3K285_9HYPH</name>